<comment type="caution">
    <text evidence="1">The sequence shown here is derived from an EMBL/GenBank/DDBJ whole genome shotgun (WGS) entry which is preliminary data.</text>
</comment>
<proteinExistence type="predicted"/>
<name>A0ABQ8BMQ4_BRANA</name>
<protein>
    <submittedName>
        <fullName evidence="1">Uncharacterized protein</fullName>
    </submittedName>
</protein>
<evidence type="ECO:0000313" key="2">
    <source>
        <dbReference type="Proteomes" id="UP000824890"/>
    </source>
</evidence>
<evidence type="ECO:0000313" key="1">
    <source>
        <dbReference type="EMBL" id="KAH0906094.1"/>
    </source>
</evidence>
<accession>A0ABQ8BMQ4</accession>
<sequence length="80" mass="9236">MVESGWQWYKTAAGDQRGWNKVADEKLDLGRESAILDRARPRNDGSTRWARGLWPRLKQAVREEVWPQVDIEDGSRLLSA</sequence>
<keyword evidence="2" id="KW-1185">Reference proteome</keyword>
<organism evidence="1 2">
    <name type="scientific">Brassica napus</name>
    <name type="common">Rape</name>
    <dbReference type="NCBI Taxonomy" id="3708"/>
    <lineage>
        <taxon>Eukaryota</taxon>
        <taxon>Viridiplantae</taxon>
        <taxon>Streptophyta</taxon>
        <taxon>Embryophyta</taxon>
        <taxon>Tracheophyta</taxon>
        <taxon>Spermatophyta</taxon>
        <taxon>Magnoliopsida</taxon>
        <taxon>eudicotyledons</taxon>
        <taxon>Gunneridae</taxon>
        <taxon>Pentapetalae</taxon>
        <taxon>rosids</taxon>
        <taxon>malvids</taxon>
        <taxon>Brassicales</taxon>
        <taxon>Brassicaceae</taxon>
        <taxon>Brassiceae</taxon>
        <taxon>Brassica</taxon>
    </lineage>
</organism>
<gene>
    <name evidence="1" type="ORF">HID58_037921</name>
</gene>
<dbReference type="EMBL" id="JAGKQM010000010">
    <property type="protein sequence ID" value="KAH0906094.1"/>
    <property type="molecule type" value="Genomic_DNA"/>
</dbReference>
<dbReference type="Proteomes" id="UP000824890">
    <property type="component" value="Unassembled WGS sequence"/>
</dbReference>
<reference evidence="1 2" key="1">
    <citation type="submission" date="2021-05" db="EMBL/GenBank/DDBJ databases">
        <title>Genome Assembly of Synthetic Allotetraploid Brassica napus Reveals Homoeologous Exchanges between Subgenomes.</title>
        <authorList>
            <person name="Davis J.T."/>
        </authorList>
    </citation>
    <scope>NUCLEOTIDE SEQUENCE [LARGE SCALE GENOMIC DNA]</scope>
    <source>
        <strain evidence="2">cv. Da-Ae</strain>
        <tissue evidence="1">Seedling</tissue>
    </source>
</reference>